<sequence length="344" mass="36323">MPARNTDDDSSSTHTPVPIWIQSGGFYWSTVPDPTHGPGDIPSLPSFPLIPDPPCFRFGDLFSIHCPPDHNSPTTTWSSHVPRHTCTDTNSPGCGYSCTSHCKDTLITTSTCTAETVTNYWVSCSGTSCETTKSATFTGCSVTDSTTTTGDYCPTGVTIDPDGDQGATPWVTPTESQVIATSIPEIAIISGEPYTATRGSIVANGHTFKLLALGGSNQVTATIDDVSIVLIPSFTGTVTVAVIPTARTTTSTKTTTATGVPIGGICDTSEVCEGHCDDKYTLFCGDGVCKCIRIIDIPPYGTQCQTVDDCNSFYFCGSEDTMVCETRDDSHGAPLCLCIKGKIE</sequence>
<evidence type="ECO:0000313" key="1">
    <source>
        <dbReference type="EMBL" id="KAL2783353.1"/>
    </source>
</evidence>
<name>A0ABR4FJD0_9EURO</name>
<organism evidence="1 2">
    <name type="scientific">Aspergillus keveii</name>
    <dbReference type="NCBI Taxonomy" id="714993"/>
    <lineage>
        <taxon>Eukaryota</taxon>
        <taxon>Fungi</taxon>
        <taxon>Dikarya</taxon>
        <taxon>Ascomycota</taxon>
        <taxon>Pezizomycotina</taxon>
        <taxon>Eurotiomycetes</taxon>
        <taxon>Eurotiomycetidae</taxon>
        <taxon>Eurotiales</taxon>
        <taxon>Aspergillaceae</taxon>
        <taxon>Aspergillus</taxon>
        <taxon>Aspergillus subgen. Nidulantes</taxon>
    </lineage>
</organism>
<proteinExistence type="predicted"/>
<dbReference type="EMBL" id="JBFTWV010000244">
    <property type="protein sequence ID" value="KAL2783353.1"/>
    <property type="molecule type" value="Genomic_DNA"/>
</dbReference>
<evidence type="ECO:0000313" key="2">
    <source>
        <dbReference type="Proteomes" id="UP001610563"/>
    </source>
</evidence>
<keyword evidence="2" id="KW-1185">Reference proteome</keyword>
<dbReference type="Proteomes" id="UP001610563">
    <property type="component" value="Unassembled WGS sequence"/>
</dbReference>
<gene>
    <name evidence="1" type="ORF">BJX66DRAFT_131941</name>
</gene>
<comment type="caution">
    <text evidence="1">The sequence shown here is derived from an EMBL/GenBank/DDBJ whole genome shotgun (WGS) entry which is preliminary data.</text>
</comment>
<reference evidence="1 2" key="1">
    <citation type="submission" date="2024-07" db="EMBL/GenBank/DDBJ databases">
        <title>Section-level genome sequencing and comparative genomics of Aspergillus sections Usti and Cavernicolus.</title>
        <authorList>
            <consortium name="Lawrence Berkeley National Laboratory"/>
            <person name="Nybo J.L."/>
            <person name="Vesth T.C."/>
            <person name="Theobald S."/>
            <person name="Frisvad J.C."/>
            <person name="Larsen T.O."/>
            <person name="Kjaerboelling I."/>
            <person name="Rothschild-Mancinelli K."/>
            <person name="Lyhne E.K."/>
            <person name="Kogle M.E."/>
            <person name="Barry K."/>
            <person name="Clum A."/>
            <person name="Na H."/>
            <person name="Ledsgaard L."/>
            <person name="Lin J."/>
            <person name="Lipzen A."/>
            <person name="Kuo A."/>
            <person name="Riley R."/>
            <person name="Mondo S."/>
            <person name="Labutti K."/>
            <person name="Haridas S."/>
            <person name="Pangalinan J."/>
            <person name="Salamov A.A."/>
            <person name="Simmons B.A."/>
            <person name="Magnuson J.K."/>
            <person name="Chen J."/>
            <person name="Drula E."/>
            <person name="Henrissat B."/>
            <person name="Wiebenga A."/>
            <person name="Lubbers R.J."/>
            <person name="Gomes A.C."/>
            <person name="Makela M.R."/>
            <person name="Stajich J."/>
            <person name="Grigoriev I.V."/>
            <person name="Mortensen U.H."/>
            <person name="De Vries R.P."/>
            <person name="Baker S.E."/>
            <person name="Andersen M.R."/>
        </authorList>
    </citation>
    <scope>NUCLEOTIDE SEQUENCE [LARGE SCALE GENOMIC DNA]</scope>
    <source>
        <strain evidence="1 2">CBS 209.92</strain>
    </source>
</reference>
<protein>
    <submittedName>
        <fullName evidence="1">Uncharacterized protein</fullName>
    </submittedName>
</protein>
<accession>A0ABR4FJD0</accession>